<accession>A0A8H7DDK1</accession>
<feature type="transmembrane region" description="Helical" evidence="1">
    <location>
        <begin position="19"/>
        <end position="36"/>
    </location>
</feature>
<comment type="caution">
    <text evidence="2">The sequence shown here is derived from an EMBL/GenBank/DDBJ whole genome shotgun (WGS) entry which is preliminary data.</text>
</comment>
<keyword evidence="1" id="KW-0812">Transmembrane</keyword>
<sequence length="159" mass="17271">MSSIPEASLSVFASNSTPIPWGVLVASVAVAGIYFVSPMRLTRVLVIAIADAEKSYLAAVENGVLSASTEIDTGERLSMLQLKVSTIRETSLRSSLSTFSALCDMFNIRRSVAVLRCLAEVRGLGTYIEISNESQLREISSRPLSNRMTISLRQRGSRV</sequence>
<keyword evidence="3" id="KW-1185">Reference proteome</keyword>
<dbReference type="Proteomes" id="UP000623467">
    <property type="component" value="Unassembled WGS sequence"/>
</dbReference>
<reference evidence="2" key="1">
    <citation type="submission" date="2020-05" db="EMBL/GenBank/DDBJ databases">
        <title>Mycena genomes resolve the evolution of fungal bioluminescence.</title>
        <authorList>
            <person name="Tsai I.J."/>
        </authorList>
    </citation>
    <scope>NUCLEOTIDE SEQUENCE</scope>
    <source>
        <strain evidence="2">160909Yilan</strain>
    </source>
</reference>
<proteinExistence type="predicted"/>
<gene>
    <name evidence="2" type="ORF">MSAN_00678300</name>
</gene>
<evidence type="ECO:0000256" key="1">
    <source>
        <dbReference type="SAM" id="Phobius"/>
    </source>
</evidence>
<dbReference type="OrthoDB" id="3035114at2759"/>
<keyword evidence="1" id="KW-0472">Membrane</keyword>
<evidence type="ECO:0000313" key="3">
    <source>
        <dbReference type="Proteomes" id="UP000623467"/>
    </source>
</evidence>
<keyword evidence="1" id="KW-1133">Transmembrane helix</keyword>
<organism evidence="2 3">
    <name type="scientific">Mycena sanguinolenta</name>
    <dbReference type="NCBI Taxonomy" id="230812"/>
    <lineage>
        <taxon>Eukaryota</taxon>
        <taxon>Fungi</taxon>
        <taxon>Dikarya</taxon>
        <taxon>Basidiomycota</taxon>
        <taxon>Agaricomycotina</taxon>
        <taxon>Agaricomycetes</taxon>
        <taxon>Agaricomycetidae</taxon>
        <taxon>Agaricales</taxon>
        <taxon>Marasmiineae</taxon>
        <taxon>Mycenaceae</taxon>
        <taxon>Mycena</taxon>
    </lineage>
</organism>
<name>A0A8H7DDK1_9AGAR</name>
<dbReference type="EMBL" id="JACAZH010000004">
    <property type="protein sequence ID" value="KAF7370465.1"/>
    <property type="molecule type" value="Genomic_DNA"/>
</dbReference>
<protein>
    <submittedName>
        <fullName evidence="2">Uncharacterized protein</fullName>
    </submittedName>
</protein>
<evidence type="ECO:0000313" key="2">
    <source>
        <dbReference type="EMBL" id="KAF7370465.1"/>
    </source>
</evidence>
<dbReference type="AlphaFoldDB" id="A0A8H7DDK1"/>